<proteinExistence type="predicted"/>
<dbReference type="InterPro" id="IPR018760">
    <property type="entry name" value="DUF2326"/>
</dbReference>
<feature type="coiled-coil region" evidence="1">
    <location>
        <begin position="298"/>
        <end position="368"/>
    </location>
</feature>
<comment type="caution">
    <text evidence="3">The sequence shown here is derived from an EMBL/GenBank/DDBJ whole genome shotgun (WGS) entry which is preliminary data.</text>
</comment>
<name>A0ABR6XMY1_9BURK</name>
<dbReference type="EMBL" id="JACOFU010000002">
    <property type="protein sequence ID" value="MBC3830875.1"/>
    <property type="molecule type" value="Genomic_DNA"/>
</dbReference>
<sequence length="576" mass="66880">MFLKLLRIENIHGMIRDIKFHAGLNLIVDETNANLAEATGNNVGKTTVLMLIDFCLGASAKGIYTDPENKKTEYKLVKNFLIDTHTIITLVMSDDLANPLANELVIERNFLSRNKMIRKINGKQMTEEEFEETLTNQLFSDHYGKKPTFPQIISHNIRYKELGVTNTLRTLNQYTREDEYETLHLFLLGCGFEQGDAKQNILAEIRVETSFKSRLESAQTRSAYETSLALLLVDIEKLNEKKSSLQVNPNFELDLQKLDEIKYKVSLISSSISRSKLRQNLVVEAMNDIKLNHFQIDISQLKSLYNDATGKLDRVQKTFEELVEFHNKMVEEKARYISKELPLLGEKIQNEERELRKYLEEEKVLAERIAKSDSFEELESLVISLNEKYRRKGEFEIIIQQIASTELNLKNLNLELTQIDETIFSTDFESLIQTQLNKLNKHFSEISDELYGEQYALKYDIITSRTGQRIYKFSSFNTNFSSGKKQGEITCFDIAYTLFADEENIPCYHFLLNDKKELMHDNQLSKIAKFVGREKNHVQFVASILRDKLPSDLNKEEYFIVKLSQEDKLFRIESHS</sequence>
<reference evidence="3 4" key="1">
    <citation type="submission" date="2020-08" db="EMBL/GenBank/DDBJ databases">
        <title>Novel species isolated from subtropical streams in China.</title>
        <authorList>
            <person name="Lu H."/>
        </authorList>
    </citation>
    <scope>NUCLEOTIDE SEQUENCE [LARGE SCALE GENOMIC DNA]</scope>
    <source>
        <strain evidence="3 4">KCTC 52442</strain>
    </source>
</reference>
<dbReference type="InterPro" id="IPR027417">
    <property type="entry name" value="P-loop_NTPase"/>
</dbReference>
<dbReference type="RefSeq" id="WP_186889920.1">
    <property type="nucleotide sequence ID" value="NZ_JACOFU010000002.1"/>
</dbReference>
<accession>A0ABR6XMY1</accession>
<dbReference type="Gene3D" id="3.40.50.300">
    <property type="entry name" value="P-loop containing nucleotide triphosphate hydrolases"/>
    <property type="match status" value="1"/>
</dbReference>
<evidence type="ECO:0000313" key="4">
    <source>
        <dbReference type="Proteomes" id="UP000643610"/>
    </source>
</evidence>
<dbReference type="Pfam" id="PF10088">
    <property type="entry name" value="DUF2326"/>
    <property type="match status" value="1"/>
</dbReference>
<evidence type="ECO:0000256" key="1">
    <source>
        <dbReference type="SAM" id="Coils"/>
    </source>
</evidence>
<gene>
    <name evidence="3" type="ORF">H8K33_05100</name>
</gene>
<feature type="domain" description="DUF2326" evidence="2">
    <location>
        <begin position="446"/>
        <end position="573"/>
    </location>
</feature>
<keyword evidence="4" id="KW-1185">Reference proteome</keyword>
<organism evidence="3 4">
    <name type="scientific">Undibacterium amnicola</name>
    <dbReference type="NCBI Taxonomy" id="1834038"/>
    <lineage>
        <taxon>Bacteria</taxon>
        <taxon>Pseudomonadati</taxon>
        <taxon>Pseudomonadota</taxon>
        <taxon>Betaproteobacteria</taxon>
        <taxon>Burkholderiales</taxon>
        <taxon>Oxalobacteraceae</taxon>
        <taxon>Undibacterium</taxon>
    </lineage>
</organism>
<evidence type="ECO:0000313" key="3">
    <source>
        <dbReference type="EMBL" id="MBC3830875.1"/>
    </source>
</evidence>
<dbReference type="Proteomes" id="UP000643610">
    <property type="component" value="Unassembled WGS sequence"/>
</dbReference>
<evidence type="ECO:0000259" key="2">
    <source>
        <dbReference type="Pfam" id="PF10088"/>
    </source>
</evidence>
<keyword evidence="1" id="KW-0175">Coiled coil</keyword>
<protein>
    <submittedName>
        <fullName evidence="3">DUF2326 domain-containing protein</fullName>
    </submittedName>
</protein>